<accession>A0A3A5JYS1</accession>
<dbReference type="AlphaFoldDB" id="A0A3A5JYS1"/>
<proteinExistence type="predicted"/>
<protein>
    <submittedName>
        <fullName evidence="1">Uncharacterized protein</fullName>
    </submittedName>
</protein>
<organism evidence="1 2">
    <name type="scientific">Mesorhizobium waimense</name>
    <dbReference type="NCBI Taxonomy" id="1300307"/>
    <lineage>
        <taxon>Bacteria</taxon>
        <taxon>Pseudomonadati</taxon>
        <taxon>Pseudomonadota</taxon>
        <taxon>Alphaproteobacteria</taxon>
        <taxon>Hyphomicrobiales</taxon>
        <taxon>Phyllobacteriaceae</taxon>
        <taxon>Mesorhizobium</taxon>
    </lineage>
</organism>
<comment type="caution">
    <text evidence="1">The sequence shown here is derived from an EMBL/GenBank/DDBJ whole genome shotgun (WGS) entry which is preliminary data.</text>
</comment>
<dbReference type="Proteomes" id="UP000272706">
    <property type="component" value="Unassembled WGS sequence"/>
</dbReference>
<reference evidence="1 2" key="1">
    <citation type="submission" date="2018-09" db="EMBL/GenBank/DDBJ databases">
        <title>Mesorhizobium carmichaelinearum sp. nov. isolated from Carmichaelinea spp. root nodules in New Zealand.</title>
        <authorList>
            <person name="De Meyer S.E."/>
        </authorList>
    </citation>
    <scope>NUCLEOTIDE SEQUENCE [LARGE SCALE GENOMIC DNA]</scope>
    <source>
        <strain evidence="1 2">ICMP19557</strain>
    </source>
</reference>
<evidence type="ECO:0000313" key="1">
    <source>
        <dbReference type="EMBL" id="RJT23423.1"/>
    </source>
</evidence>
<gene>
    <name evidence="1" type="ORF">D3227_38855</name>
</gene>
<dbReference type="EMBL" id="QZWZ01000091">
    <property type="protein sequence ID" value="RJT23423.1"/>
    <property type="molecule type" value="Genomic_DNA"/>
</dbReference>
<keyword evidence="2" id="KW-1185">Reference proteome</keyword>
<name>A0A3A5JYS1_9HYPH</name>
<sequence length="80" mass="9028">MQLKDFPLAPGNGAFFCDYQAASPFSPTENRMIYGAIIPPGFTVIRIWLKDRGIAIPEITYIAKRGAETFCDLSRRLFIQ</sequence>
<evidence type="ECO:0000313" key="2">
    <source>
        <dbReference type="Proteomes" id="UP000272706"/>
    </source>
</evidence>
<dbReference type="RefSeq" id="WP_120019289.1">
    <property type="nucleotide sequence ID" value="NZ_QZWZ01000091.1"/>
</dbReference>